<gene>
    <name evidence="4" type="ORF">EVEC_LOCUS12409</name>
</gene>
<sequence length="79" mass="8927">MNDFNGGLVSCSSSYVDLDVGDRHGLCAFKCNSKAMFTSQEKRSTQMLMLLGGTITFLVTAFTLFTFLIDRQRFLFPER</sequence>
<feature type="domain" description="Frizzled/Smoothened 7TM" evidence="3">
    <location>
        <begin position="36"/>
        <end position="79"/>
    </location>
</feature>
<keyword evidence="5" id="KW-1185">Reference proteome</keyword>
<evidence type="ECO:0000313" key="6">
    <source>
        <dbReference type="WBParaSite" id="EVEC_0001326501-mRNA-1"/>
    </source>
</evidence>
<dbReference type="EMBL" id="UXUI01014484">
    <property type="protein sequence ID" value="VDD97658.1"/>
    <property type="molecule type" value="Genomic_DNA"/>
</dbReference>
<keyword evidence="2" id="KW-0472">Membrane</keyword>
<dbReference type="STRING" id="51028.A0A0N4VQG4"/>
<evidence type="ECO:0000259" key="3">
    <source>
        <dbReference type="Pfam" id="PF01534"/>
    </source>
</evidence>
<organism evidence="6">
    <name type="scientific">Enterobius vermicularis</name>
    <name type="common">Human pinworm</name>
    <dbReference type="NCBI Taxonomy" id="51028"/>
    <lineage>
        <taxon>Eukaryota</taxon>
        <taxon>Metazoa</taxon>
        <taxon>Ecdysozoa</taxon>
        <taxon>Nematoda</taxon>
        <taxon>Chromadorea</taxon>
        <taxon>Rhabditida</taxon>
        <taxon>Spirurina</taxon>
        <taxon>Oxyuridomorpha</taxon>
        <taxon>Oxyuroidea</taxon>
        <taxon>Oxyuridae</taxon>
        <taxon>Enterobius</taxon>
    </lineage>
</organism>
<feature type="transmembrane region" description="Helical" evidence="2">
    <location>
        <begin position="47"/>
        <end position="69"/>
    </location>
</feature>
<name>A0A0N4VQG4_ENTVE</name>
<protein>
    <submittedName>
        <fullName evidence="6">Frizzled domain-containing protein</fullName>
    </submittedName>
</protein>
<dbReference type="WBParaSite" id="EVEC_0001326501-mRNA-1">
    <property type="protein sequence ID" value="EVEC_0001326501-mRNA-1"/>
    <property type="gene ID" value="EVEC_0001326501"/>
</dbReference>
<dbReference type="GO" id="GO:0016020">
    <property type="term" value="C:membrane"/>
    <property type="evidence" value="ECO:0007669"/>
    <property type="project" value="InterPro"/>
</dbReference>
<keyword evidence="1" id="KW-0675">Receptor</keyword>
<dbReference type="AlphaFoldDB" id="A0A0N4VQG4"/>
<reference evidence="4 5" key="2">
    <citation type="submission" date="2018-10" db="EMBL/GenBank/DDBJ databases">
        <authorList>
            <consortium name="Pathogen Informatics"/>
        </authorList>
    </citation>
    <scope>NUCLEOTIDE SEQUENCE [LARGE SCALE GENOMIC DNA]</scope>
</reference>
<evidence type="ECO:0000256" key="1">
    <source>
        <dbReference type="ARBA" id="ARBA00023170"/>
    </source>
</evidence>
<accession>A0A0N4VQG4</accession>
<evidence type="ECO:0000256" key="2">
    <source>
        <dbReference type="SAM" id="Phobius"/>
    </source>
</evidence>
<dbReference type="GO" id="GO:0007166">
    <property type="term" value="P:cell surface receptor signaling pathway"/>
    <property type="evidence" value="ECO:0007669"/>
    <property type="project" value="InterPro"/>
</dbReference>
<dbReference type="Proteomes" id="UP000274131">
    <property type="component" value="Unassembled WGS sequence"/>
</dbReference>
<evidence type="ECO:0000313" key="5">
    <source>
        <dbReference type="Proteomes" id="UP000274131"/>
    </source>
</evidence>
<keyword evidence="2" id="KW-1133">Transmembrane helix</keyword>
<evidence type="ECO:0000313" key="4">
    <source>
        <dbReference type="EMBL" id="VDD97658.1"/>
    </source>
</evidence>
<dbReference type="InterPro" id="IPR000539">
    <property type="entry name" value="Frizzled/Smoothened_7TM"/>
</dbReference>
<reference evidence="6" key="1">
    <citation type="submission" date="2017-02" db="UniProtKB">
        <authorList>
            <consortium name="WormBaseParasite"/>
        </authorList>
    </citation>
    <scope>IDENTIFICATION</scope>
</reference>
<dbReference type="Gene3D" id="1.20.1070.10">
    <property type="entry name" value="Rhodopsin 7-helix transmembrane proteins"/>
    <property type="match status" value="1"/>
</dbReference>
<keyword evidence="2" id="KW-0812">Transmembrane</keyword>
<proteinExistence type="predicted"/>
<dbReference type="Pfam" id="PF01534">
    <property type="entry name" value="Frizzled"/>
    <property type="match status" value="1"/>
</dbReference>